<reference evidence="2" key="1">
    <citation type="journal article" date="2019" name="Gigascience">
        <title>De novo genome assembly of the endangered Acer yangbiense, a plant species with extremely small populations endemic to Yunnan Province, China.</title>
        <authorList>
            <person name="Yang J."/>
            <person name="Wariss H.M."/>
            <person name="Tao L."/>
            <person name="Zhang R."/>
            <person name="Yun Q."/>
            <person name="Hollingsworth P."/>
            <person name="Dao Z."/>
            <person name="Luo G."/>
            <person name="Guo H."/>
            <person name="Ma Y."/>
            <person name="Sun W."/>
        </authorList>
    </citation>
    <scope>NUCLEOTIDE SEQUENCE [LARGE SCALE GENOMIC DNA]</scope>
    <source>
        <strain evidence="2">cv. Malutang</strain>
    </source>
</reference>
<protein>
    <submittedName>
        <fullName evidence="1">Uncharacterized protein</fullName>
    </submittedName>
</protein>
<organism evidence="1 2">
    <name type="scientific">Acer yangbiense</name>
    <dbReference type="NCBI Taxonomy" id="1000413"/>
    <lineage>
        <taxon>Eukaryota</taxon>
        <taxon>Viridiplantae</taxon>
        <taxon>Streptophyta</taxon>
        <taxon>Embryophyta</taxon>
        <taxon>Tracheophyta</taxon>
        <taxon>Spermatophyta</taxon>
        <taxon>Magnoliopsida</taxon>
        <taxon>eudicotyledons</taxon>
        <taxon>Gunneridae</taxon>
        <taxon>Pentapetalae</taxon>
        <taxon>rosids</taxon>
        <taxon>malvids</taxon>
        <taxon>Sapindales</taxon>
        <taxon>Sapindaceae</taxon>
        <taxon>Hippocastanoideae</taxon>
        <taxon>Acereae</taxon>
        <taxon>Acer</taxon>
    </lineage>
</organism>
<keyword evidence="2" id="KW-1185">Reference proteome</keyword>
<gene>
    <name evidence="1" type="ORF">EZV62_010341</name>
</gene>
<proteinExistence type="predicted"/>
<name>A0A5C7I1Y9_9ROSI</name>
<dbReference type="EMBL" id="VAHF01000004">
    <property type="protein sequence ID" value="TXG63347.1"/>
    <property type="molecule type" value="Genomic_DNA"/>
</dbReference>
<comment type="caution">
    <text evidence="1">The sequence shown here is derived from an EMBL/GenBank/DDBJ whole genome shotgun (WGS) entry which is preliminary data.</text>
</comment>
<accession>A0A5C7I1Y9</accession>
<dbReference type="PANTHER" id="PTHR33702">
    <property type="entry name" value="BNAA09G40010D PROTEIN"/>
    <property type="match status" value="1"/>
</dbReference>
<dbReference type="PANTHER" id="PTHR33702:SF5">
    <property type="entry name" value="OS01G0308600 PROTEIN"/>
    <property type="match status" value="1"/>
</dbReference>
<dbReference type="AlphaFoldDB" id="A0A5C7I1Y9"/>
<evidence type="ECO:0000313" key="2">
    <source>
        <dbReference type="Proteomes" id="UP000323000"/>
    </source>
</evidence>
<evidence type="ECO:0000313" key="1">
    <source>
        <dbReference type="EMBL" id="TXG63347.1"/>
    </source>
</evidence>
<dbReference type="Proteomes" id="UP000323000">
    <property type="component" value="Chromosome 4"/>
</dbReference>
<dbReference type="OrthoDB" id="1898021at2759"/>
<sequence length="158" mass="18045">MEGVSTTVYKGLKGYWKRRGYERLNGSSSAAGRRRTNRMELGKTTRRRRFWRIKIKPKIKVLQMPSPKKFFVWLRDAYVKMMMGFANSRVFMASGYGGAIAGDGISGFGRGQIKEYDEKMIVEIYKSILMAQQGQLVPRDADKLGSHSHSHSQIVCRS</sequence>